<keyword evidence="2" id="KW-1185">Reference proteome</keyword>
<dbReference type="AlphaFoldDB" id="A0A5N5QD92"/>
<protein>
    <submittedName>
        <fullName evidence="1">Guanine nucleotide-binding protein subunit beta</fullName>
    </submittedName>
</protein>
<comment type="caution">
    <text evidence="1">The sequence shown here is derived from an EMBL/GenBank/DDBJ whole genome shotgun (WGS) entry which is preliminary data.</text>
</comment>
<dbReference type="Proteomes" id="UP000383932">
    <property type="component" value="Unassembled WGS sequence"/>
</dbReference>
<name>A0A5N5QD92_9AGAM</name>
<proteinExistence type="predicted"/>
<evidence type="ECO:0000313" key="2">
    <source>
        <dbReference type="Proteomes" id="UP000383932"/>
    </source>
</evidence>
<organism evidence="1 2">
    <name type="scientific">Ceratobasidium theobromae</name>
    <dbReference type="NCBI Taxonomy" id="1582974"/>
    <lineage>
        <taxon>Eukaryota</taxon>
        <taxon>Fungi</taxon>
        <taxon>Dikarya</taxon>
        <taxon>Basidiomycota</taxon>
        <taxon>Agaricomycotina</taxon>
        <taxon>Agaricomycetes</taxon>
        <taxon>Cantharellales</taxon>
        <taxon>Ceratobasidiaceae</taxon>
        <taxon>Ceratobasidium</taxon>
    </lineage>
</organism>
<reference evidence="1 2" key="1">
    <citation type="journal article" date="2019" name="Fungal Biol. Biotechnol.">
        <title>Draft genome sequence of fastidious pathogen Ceratobasidium theobromae, which causes vascular-streak dieback in Theobroma cacao.</title>
        <authorList>
            <person name="Ali S.S."/>
            <person name="Asman A."/>
            <person name="Shao J."/>
            <person name="Firmansyah A.P."/>
            <person name="Susilo A.W."/>
            <person name="Rosmana A."/>
            <person name="McMahon P."/>
            <person name="Junaid M."/>
            <person name="Guest D."/>
            <person name="Kheng T.Y."/>
            <person name="Meinhardt L.W."/>
            <person name="Bailey B.A."/>
        </authorList>
    </citation>
    <scope>NUCLEOTIDE SEQUENCE [LARGE SCALE GENOMIC DNA]</scope>
    <source>
        <strain evidence="1 2">CT2</strain>
    </source>
</reference>
<gene>
    <name evidence="1" type="ORF">CTheo_6849</name>
</gene>
<dbReference type="EMBL" id="SSOP01000237">
    <property type="protein sequence ID" value="KAB5589712.1"/>
    <property type="molecule type" value="Genomic_DNA"/>
</dbReference>
<sequence length="233" mass="26362">MMYMLWDIEVGVHAMKFNNLVNDETSIYFNLFQRAFIPGMRDTMATILDIQSGKIIHMFTGYELDRNTVQSAPSLFTAVADPGSPMYCSSDPQTHCELNGFTYINNILHSVLSAAFPIPMQVTLRAYNEWHNWTKYAFACAGQLEESKHTAKMCTMFITHLFLFPDVPLEIICVRWPAFLALGDSSPTYPIKPTPVHRLPSTPCIYSLFSRAPSSIPMARLVIACTLQLSRPH</sequence>
<accession>A0A5N5QD92</accession>
<evidence type="ECO:0000313" key="1">
    <source>
        <dbReference type="EMBL" id="KAB5589712.1"/>
    </source>
</evidence>